<dbReference type="CDD" id="cd20628">
    <property type="entry name" value="CYP4"/>
    <property type="match status" value="1"/>
</dbReference>
<evidence type="ECO:0000313" key="8">
    <source>
        <dbReference type="EMBL" id="CEF64982.1"/>
    </source>
</evidence>
<dbReference type="InterPro" id="IPR001128">
    <property type="entry name" value="Cyt_P450"/>
</dbReference>
<feature type="binding site" description="axial binding residue" evidence="6">
    <location>
        <position position="408"/>
    </location>
    <ligand>
        <name>heme</name>
        <dbReference type="ChEBI" id="CHEBI:30413"/>
    </ligand>
    <ligandPart>
        <name>Fe</name>
        <dbReference type="ChEBI" id="CHEBI:18248"/>
    </ligandPart>
</feature>
<dbReference type="GO" id="GO:0020037">
    <property type="term" value="F:heme binding"/>
    <property type="evidence" value="ECO:0007669"/>
    <property type="project" value="InterPro"/>
</dbReference>
<keyword evidence="7" id="KW-0560">Oxidoreductase</keyword>
<dbReference type="PANTHER" id="PTHR24291">
    <property type="entry name" value="CYTOCHROME P450 FAMILY 4"/>
    <property type="match status" value="1"/>
</dbReference>
<dbReference type="SUPFAM" id="SSF48264">
    <property type="entry name" value="Cytochrome P450"/>
    <property type="match status" value="1"/>
</dbReference>
<dbReference type="WormBase" id="SRAE_1000323500">
    <property type="protein sequence ID" value="SRP02433"/>
    <property type="gene ID" value="WBGene00259852"/>
</dbReference>
<dbReference type="InterPro" id="IPR017972">
    <property type="entry name" value="Cyt_P450_CS"/>
</dbReference>
<dbReference type="PROSITE" id="PS00086">
    <property type="entry name" value="CYTOCHROME_P450"/>
    <property type="match status" value="1"/>
</dbReference>
<evidence type="ECO:0000313" key="10">
    <source>
        <dbReference type="WBParaSite" id="SRAE_1000323500.1"/>
    </source>
</evidence>
<gene>
    <name evidence="8 10 11" type="ORF">SRAE_1000323500</name>
</gene>
<evidence type="ECO:0000313" key="11">
    <source>
        <dbReference type="WormBase" id="SRAE_1000323500"/>
    </source>
</evidence>
<comment type="cofactor">
    <cofactor evidence="1 6">
        <name>heme</name>
        <dbReference type="ChEBI" id="CHEBI:30413"/>
    </cofactor>
</comment>
<dbReference type="PRINTS" id="PR00463">
    <property type="entry name" value="EP450I"/>
</dbReference>
<dbReference type="RefSeq" id="XP_024504183.1">
    <property type="nucleotide sequence ID" value="XM_024650402.1"/>
</dbReference>
<keyword evidence="5 7" id="KW-0503">Monooxygenase</keyword>
<dbReference type="PRINTS" id="PR00385">
    <property type="entry name" value="P450"/>
</dbReference>
<dbReference type="Pfam" id="PF00067">
    <property type="entry name" value="p450"/>
    <property type="match status" value="1"/>
</dbReference>
<name>A0A090L5H4_STRRB</name>
<evidence type="ECO:0000256" key="6">
    <source>
        <dbReference type="PIRSR" id="PIRSR602401-1"/>
    </source>
</evidence>
<dbReference type="Gene3D" id="1.10.630.10">
    <property type="entry name" value="Cytochrome P450"/>
    <property type="match status" value="1"/>
</dbReference>
<dbReference type="GO" id="GO:0004497">
    <property type="term" value="F:monooxygenase activity"/>
    <property type="evidence" value="ECO:0007669"/>
    <property type="project" value="UniProtKB-KW"/>
</dbReference>
<evidence type="ECO:0000256" key="4">
    <source>
        <dbReference type="ARBA" id="ARBA00023004"/>
    </source>
</evidence>
<reference evidence="8 9" key="1">
    <citation type="submission" date="2014-09" db="EMBL/GenBank/DDBJ databases">
        <authorList>
            <person name="Martin A.A."/>
        </authorList>
    </citation>
    <scope>NUCLEOTIDE SEQUENCE</scope>
    <source>
        <strain evidence="9">ED321</strain>
        <strain evidence="8">ED321 Heterogonic</strain>
    </source>
</reference>
<keyword evidence="9" id="KW-1185">Reference proteome</keyword>
<protein>
    <submittedName>
        <fullName evidence="8 10">Cytochrome P450 4V2</fullName>
    </submittedName>
</protein>
<evidence type="ECO:0000256" key="2">
    <source>
        <dbReference type="ARBA" id="ARBA00010617"/>
    </source>
</evidence>
<sequence length="466" mass="54695">MIPGPKSLPIIGNALMFFGSLEKVEKMFYEQDQIGFKNDEPLRRFWIGNLLIVHALSPEASKVILESKTETYKGIGYDFFYDWLGNGLVTSDGDKWKQRKKLIAPSFSFNMLKKYFETFNKESKAIVERYEVFAKSGEEVEILETIKRAALDILCETAMGVKVNIADNPNHPYHLAVKRYFKLATIHFKNIFYQIPYFYYLFGDKKEKNKLIVILKTFTQNIIKQKTEEFEKNNEVFNENTFLSNLLKFKKENELNDDDIREEVDTFMVAGHDTSSSLASFLWWSLACYQDIQEKVYQEIYDVFGEEERDVLPEDLPKLKYTKMVIEETLRMYPTVPYFNRTLKNEVEVCGYTLPKGTMFVFPLQQTSFNPKIFPDPFKFDPNRFLPENISKINPYAFIPFSSGLRNCVGQKFAMNQIKIMLVWVLRRFKLTTKRDKDYVKTLPEIVQTPVNGIPIVFKKRKPLLF</sequence>
<evidence type="ECO:0000256" key="5">
    <source>
        <dbReference type="ARBA" id="ARBA00023033"/>
    </source>
</evidence>
<evidence type="ECO:0000256" key="7">
    <source>
        <dbReference type="RuleBase" id="RU000461"/>
    </source>
</evidence>
<dbReference type="EMBL" id="LN609528">
    <property type="protein sequence ID" value="CEF64982.1"/>
    <property type="molecule type" value="Genomic_DNA"/>
</dbReference>
<evidence type="ECO:0000313" key="9">
    <source>
        <dbReference type="Proteomes" id="UP000035682"/>
    </source>
</evidence>
<proteinExistence type="inferred from homology"/>
<dbReference type="InterPro" id="IPR036396">
    <property type="entry name" value="Cyt_P450_sf"/>
</dbReference>
<dbReference type="CTD" id="36377347"/>
<keyword evidence="4 6" id="KW-0408">Iron</keyword>
<organism evidence="8">
    <name type="scientific">Strongyloides ratti</name>
    <name type="common">Parasitic roundworm</name>
    <dbReference type="NCBI Taxonomy" id="34506"/>
    <lineage>
        <taxon>Eukaryota</taxon>
        <taxon>Metazoa</taxon>
        <taxon>Ecdysozoa</taxon>
        <taxon>Nematoda</taxon>
        <taxon>Chromadorea</taxon>
        <taxon>Rhabditida</taxon>
        <taxon>Tylenchina</taxon>
        <taxon>Panagrolaimomorpha</taxon>
        <taxon>Strongyloidoidea</taxon>
        <taxon>Strongyloididae</taxon>
        <taxon>Strongyloides</taxon>
    </lineage>
</organism>
<dbReference type="InterPro" id="IPR002401">
    <property type="entry name" value="Cyt_P450_E_grp-I"/>
</dbReference>
<dbReference type="STRING" id="34506.A0A090L5H4"/>
<evidence type="ECO:0000256" key="1">
    <source>
        <dbReference type="ARBA" id="ARBA00001971"/>
    </source>
</evidence>
<dbReference type="OMA" id="INFHRIH"/>
<dbReference type="GO" id="GO:0016705">
    <property type="term" value="F:oxidoreductase activity, acting on paired donors, with incorporation or reduction of molecular oxygen"/>
    <property type="evidence" value="ECO:0007669"/>
    <property type="project" value="InterPro"/>
</dbReference>
<reference evidence="10" key="2">
    <citation type="submission" date="2020-12" db="UniProtKB">
        <authorList>
            <consortium name="WormBaseParasite"/>
        </authorList>
    </citation>
    <scope>IDENTIFICATION</scope>
</reference>
<dbReference type="GeneID" id="36377347"/>
<keyword evidence="3 6" id="KW-0349">Heme</keyword>
<evidence type="ECO:0000256" key="3">
    <source>
        <dbReference type="ARBA" id="ARBA00022617"/>
    </source>
</evidence>
<keyword evidence="6 7" id="KW-0479">Metal-binding</keyword>
<accession>A0A090L5H4</accession>
<dbReference type="PANTHER" id="PTHR24291:SF128">
    <property type="entry name" value="CYTOCHROME P450"/>
    <property type="match status" value="1"/>
</dbReference>
<comment type="similarity">
    <text evidence="2 7">Belongs to the cytochrome P450 family.</text>
</comment>
<dbReference type="WBParaSite" id="SRAE_1000323500.1">
    <property type="protein sequence ID" value="SRAE_1000323500.1"/>
    <property type="gene ID" value="WBGene00259852"/>
</dbReference>
<dbReference type="InterPro" id="IPR050196">
    <property type="entry name" value="Cytochrome_P450_Monoox"/>
</dbReference>
<dbReference type="GO" id="GO:0005506">
    <property type="term" value="F:iron ion binding"/>
    <property type="evidence" value="ECO:0007669"/>
    <property type="project" value="InterPro"/>
</dbReference>
<dbReference type="OrthoDB" id="1470350at2759"/>
<dbReference type="Proteomes" id="UP000035682">
    <property type="component" value="Unplaced"/>
</dbReference>
<dbReference type="AlphaFoldDB" id="A0A090L5H4"/>